<dbReference type="GO" id="GO:0006508">
    <property type="term" value="P:proteolysis"/>
    <property type="evidence" value="ECO:0007669"/>
    <property type="project" value="UniProtKB-KW"/>
</dbReference>
<dbReference type="InterPro" id="IPR010799">
    <property type="entry name" value="MlrC_C"/>
</dbReference>
<gene>
    <name evidence="4" type="ORF">SAMN04488042_11167</name>
</gene>
<dbReference type="GO" id="GO:0008237">
    <property type="term" value="F:metallopeptidase activity"/>
    <property type="evidence" value="ECO:0007669"/>
    <property type="project" value="UniProtKB-KW"/>
</dbReference>
<dbReference type="InterPro" id="IPR015995">
    <property type="entry name" value="MlrC_N"/>
</dbReference>
<sequence>MKLLLAGLFNETNTFSPIPVGRKAFEDKLLTRAPTAVPAVPCTMPLHIWRKSAEAKGWQVIDSMAAWAQPAGMVSGAIYEEIRDAVLADVERERPDVLMLSMHGAMAADGYDDCEGDLMARARDILGPDAIISLEIDPHCHLTPQMLQAASLIVCFKEYPHTDVPDRAHDLFALTVDAAEGRTRPVMRDFDCRMISMYPTQSAAMRGFVDDMMAAEGKGGILSLSLAHGFPYGDTAVTGTRMLAIADKDADKAAQVARDFGMRLWNSREELRIRWPDISTALDRAQAATTFPVVLADTADNAGGGAPSDSTFVLREVLARGMKDVAMAVYWDPVLVTMCMDAGVGARMRVRLGGKRSAASGDAVDLDVTVRAIRENMVQDFGVVPSPFGTGVWLEADGVHLIVNNSRTQCLHPSLFTDLGIDLAQMKAVVVKSSNHFYAGFAPIASEVIHIASPGTLTADFASIPYTKRTPNFWPRVENPFD</sequence>
<dbReference type="InterPro" id="IPR009197">
    <property type="entry name" value="MlrC"/>
</dbReference>
<dbReference type="Pfam" id="PF07171">
    <property type="entry name" value="MlrC_C"/>
    <property type="match status" value="1"/>
</dbReference>
<protein>
    <recommendedName>
        <fullName evidence="1">Microcystinase C</fullName>
        <shortName evidence="1">MlrC</shortName>
    </recommendedName>
</protein>
<comment type="function">
    <text evidence="1">Involved in peptidolytic degradation of cyclic heptapeptide hepatotoxin microcystin (MC).</text>
</comment>
<evidence type="ECO:0000256" key="1">
    <source>
        <dbReference type="PIRNR" id="PIRNR012702"/>
    </source>
</evidence>
<comment type="cofactor">
    <cofactor evidence="1">
        <name>Zn(2+)</name>
        <dbReference type="ChEBI" id="CHEBI:29105"/>
    </cofactor>
    <text evidence="1">Binds 1 zinc ion per subunit.</text>
</comment>
<dbReference type="GO" id="GO:0046872">
    <property type="term" value="F:metal ion binding"/>
    <property type="evidence" value="ECO:0007669"/>
    <property type="project" value="UniProtKB-KW"/>
</dbReference>
<evidence type="ECO:0000259" key="3">
    <source>
        <dbReference type="Pfam" id="PF07364"/>
    </source>
</evidence>
<dbReference type="Proteomes" id="UP000199144">
    <property type="component" value="Unassembled WGS sequence"/>
</dbReference>
<name>A0A1I4SM45_9RHOB</name>
<evidence type="ECO:0000259" key="2">
    <source>
        <dbReference type="Pfam" id="PF07171"/>
    </source>
</evidence>
<dbReference type="RefSeq" id="WP_093096358.1">
    <property type="nucleotide sequence ID" value="NZ_FOTQ01000011.1"/>
</dbReference>
<keyword evidence="5" id="KW-1185">Reference proteome</keyword>
<evidence type="ECO:0000313" key="5">
    <source>
        <dbReference type="Proteomes" id="UP000199144"/>
    </source>
</evidence>
<accession>A0A1I4SM45</accession>
<proteinExistence type="inferred from homology"/>
<dbReference type="STRING" id="254406.SAMN04488042_11167"/>
<keyword evidence="1" id="KW-0479">Metal-binding</keyword>
<dbReference type="EMBL" id="FOTQ01000011">
    <property type="protein sequence ID" value="SFM65353.1"/>
    <property type="molecule type" value="Genomic_DNA"/>
</dbReference>
<organism evidence="4 5">
    <name type="scientific">Shimia aestuarii</name>
    <dbReference type="NCBI Taxonomy" id="254406"/>
    <lineage>
        <taxon>Bacteria</taxon>
        <taxon>Pseudomonadati</taxon>
        <taxon>Pseudomonadota</taxon>
        <taxon>Alphaproteobacteria</taxon>
        <taxon>Rhodobacterales</taxon>
        <taxon>Roseobacteraceae</taxon>
    </lineage>
</organism>
<feature type="domain" description="Microcystin LR degradation protein MlrC C-terminal" evidence="2">
    <location>
        <begin position="295"/>
        <end position="468"/>
    </location>
</feature>
<comment type="similarity">
    <text evidence="1">Belongs to the peptidase M81 family.</text>
</comment>
<dbReference type="AlphaFoldDB" id="A0A1I4SM45"/>
<dbReference type="Pfam" id="PF07364">
    <property type="entry name" value="DUF1485"/>
    <property type="match status" value="1"/>
</dbReference>
<reference evidence="4 5" key="1">
    <citation type="submission" date="2016-10" db="EMBL/GenBank/DDBJ databases">
        <authorList>
            <person name="de Groot N.N."/>
        </authorList>
    </citation>
    <scope>NUCLEOTIDE SEQUENCE [LARGE SCALE GENOMIC DNA]</scope>
    <source>
        <strain evidence="4 5">DSM 15283</strain>
    </source>
</reference>
<dbReference type="PIRSF" id="PIRSF012702">
    <property type="entry name" value="UCP012702"/>
    <property type="match status" value="1"/>
</dbReference>
<evidence type="ECO:0000313" key="4">
    <source>
        <dbReference type="EMBL" id="SFM65353.1"/>
    </source>
</evidence>
<keyword evidence="1" id="KW-0378">Hydrolase</keyword>
<keyword evidence="1" id="KW-0645">Protease</keyword>
<keyword evidence="1" id="KW-0482">Metalloprotease</keyword>
<dbReference type="OrthoDB" id="9782658at2"/>
<feature type="domain" description="Microcystin LR degradation protein MlrC N-terminal" evidence="3">
    <location>
        <begin position="3"/>
        <end position="285"/>
    </location>
</feature>